<evidence type="ECO:0000313" key="2">
    <source>
        <dbReference type="Proteomes" id="UP001497680"/>
    </source>
</evidence>
<dbReference type="Proteomes" id="UP001497680">
    <property type="component" value="Unassembled WGS sequence"/>
</dbReference>
<keyword evidence="2" id="KW-1185">Reference proteome</keyword>
<name>A0ACC0CKC6_9PEZI</name>
<accession>A0ACC0CKC6</accession>
<dbReference type="EMBL" id="MU394419">
    <property type="protein sequence ID" value="KAI6080849.1"/>
    <property type="molecule type" value="Genomic_DNA"/>
</dbReference>
<organism evidence="1 2">
    <name type="scientific">Hypoxylon rubiginosum</name>
    <dbReference type="NCBI Taxonomy" id="110542"/>
    <lineage>
        <taxon>Eukaryota</taxon>
        <taxon>Fungi</taxon>
        <taxon>Dikarya</taxon>
        <taxon>Ascomycota</taxon>
        <taxon>Pezizomycotina</taxon>
        <taxon>Sordariomycetes</taxon>
        <taxon>Xylariomycetidae</taxon>
        <taxon>Xylariales</taxon>
        <taxon>Hypoxylaceae</taxon>
        <taxon>Hypoxylon</taxon>
    </lineage>
</organism>
<sequence length="480" mass="55197">MDNYQARAYAQQYRPFPVPPIEQAKFAPSDVSIIVPTVDWDNDLSINLRTWLRCRPREIIFVTTTQLQPKLIQLFQATLGLAEELKQLGIPFHILTVEHANKRAQLCRGINEAKGKIVALVDDDARWTGDEVLTTLLAPFENDDVGLVGGPIESYIPYERQRSEIITGWEVAALRTRSKRRGGNRAFFAADGSTNFTVSGLTMLLRTEIVKDPYFQHLFTNDLWRGAPQNTGDDGFITRYVLFHHHLPQSPFSTARPGTQWRLGMQFDPRATVQTSLLTTSQYVEQSRRWYRSGLRLRLTCLLWEPGMAKFWRTAPYMARKMAGSMFGIIFNFLQIYLWFQVWSEYPKVAGLLFLWRMWVYISSLSAFCKEFPYIGISNIWAAVLADHTYLISDLFSWSSLWLETWSNRPTVGNGEGGRGAQGPKQPKGLKQPKDPKQPKDIKRRKDPLRLPLTKIFMIHLLRISMPPYLTVQNPKPLNP</sequence>
<evidence type="ECO:0000313" key="1">
    <source>
        <dbReference type="EMBL" id="KAI6080849.1"/>
    </source>
</evidence>
<proteinExistence type="predicted"/>
<protein>
    <submittedName>
        <fullName evidence="1">Glycosyltransferase family 2 protein</fullName>
    </submittedName>
</protein>
<comment type="caution">
    <text evidence="1">The sequence shown here is derived from an EMBL/GenBank/DDBJ whole genome shotgun (WGS) entry which is preliminary data.</text>
</comment>
<gene>
    <name evidence="1" type="ORF">F4821DRAFT_273549</name>
</gene>
<reference evidence="1 2" key="1">
    <citation type="journal article" date="2022" name="New Phytol.">
        <title>Ecological generalism drives hyperdiversity of secondary metabolite gene clusters in xylarialean endophytes.</title>
        <authorList>
            <person name="Franco M.E.E."/>
            <person name="Wisecaver J.H."/>
            <person name="Arnold A.E."/>
            <person name="Ju Y.M."/>
            <person name="Slot J.C."/>
            <person name="Ahrendt S."/>
            <person name="Moore L.P."/>
            <person name="Eastman K.E."/>
            <person name="Scott K."/>
            <person name="Konkel Z."/>
            <person name="Mondo S.J."/>
            <person name="Kuo A."/>
            <person name="Hayes R.D."/>
            <person name="Haridas S."/>
            <person name="Andreopoulos B."/>
            <person name="Riley R."/>
            <person name="LaButti K."/>
            <person name="Pangilinan J."/>
            <person name="Lipzen A."/>
            <person name="Amirebrahimi M."/>
            <person name="Yan J."/>
            <person name="Adam C."/>
            <person name="Keymanesh K."/>
            <person name="Ng V."/>
            <person name="Louie K."/>
            <person name="Northen T."/>
            <person name="Drula E."/>
            <person name="Henrissat B."/>
            <person name="Hsieh H.M."/>
            <person name="Youens-Clark K."/>
            <person name="Lutzoni F."/>
            <person name="Miadlikowska J."/>
            <person name="Eastwood D.C."/>
            <person name="Hamelin R.C."/>
            <person name="Grigoriev I.V."/>
            <person name="U'Ren J.M."/>
        </authorList>
    </citation>
    <scope>NUCLEOTIDE SEQUENCE [LARGE SCALE GENOMIC DNA]</scope>
    <source>
        <strain evidence="1 2">ER1909</strain>
    </source>
</reference>